<proteinExistence type="inferred from homology"/>
<comment type="similarity">
    <text evidence="1">Belongs to the peptidase C1 family.</text>
</comment>
<evidence type="ECO:0000313" key="5">
    <source>
        <dbReference type="Proteomes" id="UP000054359"/>
    </source>
</evidence>
<sequence>MELAFAYIAKNDGIDTELSYPYSAKEGICHFKKDSIGATCTGYVRLPYADESVLQKAVATVGPISVAIDASPSSFMLYKGGIYDEPKCNSTFLDHGVLIVGYGSEDNGDYWLIKNSWGNSWGDNGYIKMSRNKDNQCGIATHAVYPLV</sequence>
<dbReference type="SUPFAM" id="SSF54001">
    <property type="entry name" value="Cysteine proteinases"/>
    <property type="match status" value="1"/>
</dbReference>
<accession>A0A087UR17</accession>
<dbReference type="OMA" id="EESYWLI"/>
<keyword evidence="5" id="KW-1185">Reference proteome</keyword>
<keyword evidence="2" id="KW-1015">Disulfide bond</keyword>
<dbReference type="PANTHER" id="PTHR12411">
    <property type="entry name" value="CYSTEINE PROTEASE FAMILY C1-RELATED"/>
    <property type="match status" value="1"/>
</dbReference>
<dbReference type="SMART" id="SM00645">
    <property type="entry name" value="Pept_C1"/>
    <property type="match status" value="1"/>
</dbReference>
<dbReference type="PROSITE" id="PS00639">
    <property type="entry name" value="THIOL_PROTEASE_HIS"/>
    <property type="match status" value="1"/>
</dbReference>
<dbReference type="Proteomes" id="UP000054359">
    <property type="component" value="Unassembled WGS sequence"/>
</dbReference>
<reference evidence="4 5" key="1">
    <citation type="submission" date="2013-11" db="EMBL/GenBank/DDBJ databases">
        <title>Genome sequencing of Stegodyphus mimosarum.</title>
        <authorList>
            <person name="Bechsgaard J."/>
        </authorList>
    </citation>
    <scope>NUCLEOTIDE SEQUENCE [LARGE SCALE GENOMIC DNA]</scope>
</reference>
<evidence type="ECO:0000256" key="2">
    <source>
        <dbReference type="ARBA" id="ARBA00023157"/>
    </source>
</evidence>
<dbReference type="Gene3D" id="3.90.70.10">
    <property type="entry name" value="Cysteine proteinases"/>
    <property type="match status" value="1"/>
</dbReference>
<dbReference type="InterPro" id="IPR000668">
    <property type="entry name" value="Peptidase_C1A_C"/>
</dbReference>
<evidence type="ECO:0000313" key="4">
    <source>
        <dbReference type="EMBL" id="KFM79806.1"/>
    </source>
</evidence>
<dbReference type="STRING" id="407821.A0A087UR17"/>
<evidence type="ECO:0000259" key="3">
    <source>
        <dbReference type="SMART" id="SM00645"/>
    </source>
</evidence>
<dbReference type="GO" id="GO:0008234">
    <property type="term" value="F:cysteine-type peptidase activity"/>
    <property type="evidence" value="ECO:0007669"/>
    <property type="project" value="InterPro"/>
</dbReference>
<gene>
    <name evidence="4" type="ORF">X975_15116</name>
</gene>
<evidence type="ECO:0000256" key="1">
    <source>
        <dbReference type="ARBA" id="ARBA00008455"/>
    </source>
</evidence>
<name>A0A087UR17_STEMI</name>
<organism evidence="4 5">
    <name type="scientific">Stegodyphus mimosarum</name>
    <name type="common">African social velvet spider</name>
    <dbReference type="NCBI Taxonomy" id="407821"/>
    <lineage>
        <taxon>Eukaryota</taxon>
        <taxon>Metazoa</taxon>
        <taxon>Ecdysozoa</taxon>
        <taxon>Arthropoda</taxon>
        <taxon>Chelicerata</taxon>
        <taxon>Arachnida</taxon>
        <taxon>Araneae</taxon>
        <taxon>Araneomorphae</taxon>
        <taxon>Entelegynae</taxon>
        <taxon>Eresoidea</taxon>
        <taxon>Eresidae</taxon>
        <taxon>Stegodyphus</taxon>
    </lineage>
</organism>
<dbReference type="InterPro" id="IPR013128">
    <property type="entry name" value="Peptidase_C1A"/>
</dbReference>
<dbReference type="GO" id="GO:0006508">
    <property type="term" value="P:proteolysis"/>
    <property type="evidence" value="ECO:0007669"/>
    <property type="project" value="InterPro"/>
</dbReference>
<dbReference type="PROSITE" id="PS00640">
    <property type="entry name" value="THIOL_PROTEASE_ASN"/>
    <property type="match status" value="1"/>
</dbReference>
<dbReference type="InterPro" id="IPR025661">
    <property type="entry name" value="Pept_asp_AS"/>
</dbReference>
<dbReference type="InterPro" id="IPR038765">
    <property type="entry name" value="Papain-like_cys_pep_sf"/>
</dbReference>
<dbReference type="Pfam" id="PF00112">
    <property type="entry name" value="Peptidase_C1"/>
    <property type="match status" value="1"/>
</dbReference>
<dbReference type="OrthoDB" id="10253408at2759"/>
<dbReference type="EMBL" id="KK121144">
    <property type="protein sequence ID" value="KFM79806.1"/>
    <property type="molecule type" value="Genomic_DNA"/>
</dbReference>
<feature type="non-terminal residue" evidence="4">
    <location>
        <position position="148"/>
    </location>
</feature>
<dbReference type="FunFam" id="3.90.70.10:FF:000332">
    <property type="entry name" value="Cathepsin L1"/>
    <property type="match status" value="1"/>
</dbReference>
<dbReference type="InterPro" id="IPR039417">
    <property type="entry name" value="Peptidase_C1A_papain-like"/>
</dbReference>
<feature type="domain" description="Peptidase C1A papain C-terminal" evidence="3">
    <location>
        <begin position="2"/>
        <end position="147"/>
    </location>
</feature>
<dbReference type="AlphaFoldDB" id="A0A087UR17"/>
<protein>
    <submittedName>
        <fullName evidence="4">Cathepsin L</fullName>
    </submittedName>
</protein>
<dbReference type="InterPro" id="IPR025660">
    <property type="entry name" value="Pept_his_AS"/>
</dbReference>
<dbReference type="CDD" id="cd02248">
    <property type="entry name" value="Peptidase_C1A"/>
    <property type="match status" value="1"/>
</dbReference>